<dbReference type="PANTHER" id="PTHR43861">
    <property type="entry name" value="TRANS-ACONITATE 2-METHYLTRANSFERASE-RELATED"/>
    <property type="match status" value="1"/>
</dbReference>
<organism evidence="6 7">
    <name type="scientific">Sphingobium subterraneum</name>
    <dbReference type="NCBI Taxonomy" id="627688"/>
    <lineage>
        <taxon>Bacteria</taxon>
        <taxon>Pseudomonadati</taxon>
        <taxon>Pseudomonadota</taxon>
        <taxon>Alphaproteobacteria</taxon>
        <taxon>Sphingomonadales</taxon>
        <taxon>Sphingomonadaceae</taxon>
        <taxon>Sphingobium</taxon>
    </lineage>
</organism>
<dbReference type="Pfam" id="PF13489">
    <property type="entry name" value="Methyltransf_23"/>
    <property type="match status" value="1"/>
</dbReference>
<evidence type="ECO:0000313" key="6">
    <source>
        <dbReference type="EMBL" id="MBB6124824.1"/>
    </source>
</evidence>
<dbReference type="Proteomes" id="UP000552700">
    <property type="component" value="Unassembled WGS sequence"/>
</dbReference>
<dbReference type="EC" id="2.1.1.197" evidence="5"/>
<name>A0A841J296_9SPHN</name>
<dbReference type="UniPathway" id="UPA00078"/>
<accession>A0A841J296</accession>
<keyword evidence="4 5" id="KW-0093">Biotin biosynthesis</keyword>
<comment type="function">
    <text evidence="5">Converts the free carboxyl group of a malonyl-thioester to its methyl ester by transfer of a methyl group from S-adenosyl-L-methionine (SAM). It allows to synthesize pimeloyl-ACP via the fatty acid synthetic pathway.</text>
</comment>
<dbReference type="GO" id="GO:0009102">
    <property type="term" value="P:biotin biosynthetic process"/>
    <property type="evidence" value="ECO:0007669"/>
    <property type="project" value="UniProtKB-UniRule"/>
</dbReference>
<dbReference type="HAMAP" id="MF_00835">
    <property type="entry name" value="BioC"/>
    <property type="match status" value="1"/>
</dbReference>
<sequence>MTPPRMQRIRDAFGAAADRYDRHADVQRTVADVLADLARNQPLPPAPRVLEIGCGTGLLTRRIRDLFPDADLTVTDLSPAMLAVTAADPTLAARFEAMDGEAPGFEGPWFDLIVSSLAFQWFSNLPTALARLYALLRPGGTLLFSTMAQRSFAEWRAAHEACGVRAGTPEYPSIETLRAMLDAHADAFLFEEDYVHDFGGARGLLAHLKGIGATVPVEGRAPLGPAALRQVMRAYDAAGGRCTYHVAYCRVTRVG</sequence>
<protein>
    <recommendedName>
        <fullName evidence="5">Malonyl-[acyl-carrier protein] O-methyltransferase</fullName>
        <shortName evidence="5">Malonyl-ACP O-methyltransferase</shortName>
        <ecNumber evidence="5">2.1.1.197</ecNumber>
    </recommendedName>
    <alternativeName>
        <fullName evidence="5">Biotin synthesis protein BioC</fullName>
    </alternativeName>
</protein>
<dbReference type="GO" id="GO:0032259">
    <property type="term" value="P:methylation"/>
    <property type="evidence" value="ECO:0007669"/>
    <property type="project" value="UniProtKB-KW"/>
</dbReference>
<dbReference type="InterPro" id="IPR011814">
    <property type="entry name" value="BioC"/>
</dbReference>
<keyword evidence="1 5" id="KW-0489">Methyltransferase</keyword>
<dbReference type="InterPro" id="IPR029063">
    <property type="entry name" value="SAM-dependent_MTases_sf"/>
</dbReference>
<dbReference type="GO" id="GO:0102130">
    <property type="term" value="F:malonyl-CoA methyltransferase activity"/>
    <property type="evidence" value="ECO:0007669"/>
    <property type="project" value="UniProtKB-EC"/>
</dbReference>
<dbReference type="AlphaFoldDB" id="A0A841J296"/>
<keyword evidence="7" id="KW-1185">Reference proteome</keyword>
<dbReference type="CDD" id="cd02440">
    <property type="entry name" value="AdoMet_MTases"/>
    <property type="match status" value="1"/>
</dbReference>
<proteinExistence type="inferred from homology"/>
<comment type="similarity">
    <text evidence="5">Belongs to the methyltransferase superfamily.</text>
</comment>
<keyword evidence="3 5" id="KW-0949">S-adenosyl-L-methionine</keyword>
<dbReference type="Gene3D" id="3.40.50.150">
    <property type="entry name" value="Vaccinia Virus protein VP39"/>
    <property type="match status" value="1"/>
</dbReference>
<dbReference type="PANTHER" id="PTHR43861:SF1">
    <property type="entry name" value="TRANS-ACONITATE 2-METHYLTRANSFERASE"/>
    <property type="match status" value="1"/>
</dbReference>
<comment type="pathway">
    <text evidence="5">Cofactor biosynthesis; biotin biosynthesis.</text>
</comment>
<dbReference type="GO" id="GO:0010340">
    <property type="term" value="F:carboxyl-O-methyltransferase activity"/>
    <property type="evidence" value="ECO:0007669"/>
    <property type="project" value="UniProtKB-UniRule"/>
</dbReference>
<keyword evidence="2 5" id="KW-0808">Transferase</keyword>
<reference evidence="6 7" key="1">
    <citation type="submission" date="2020-08" db="EMBL/GenBank/DDBJ databases">
        <title>Genomic Encyclopedia of Type Strains, Phase IV (KMG-IV): sequencing the most valuable type-strain genomes for metagenomic binning, comparative biology and taxonomic classification.</title>
        <authorList>
            <person name="Goeker M."/>
        </authorList>
    </citation>
    <scope>NUCLEOTIDE SEQUENCE [LARGE SCALE GENOMIC DNA]</scope>
    <source>
        <strain evidence="6 7">DSM 102255</strain>
    </source>
</reference>
<dbReference type="RefSeq" id="WP_184081124.1">
    <property type="nucleotide sequence ID" value="NZ_JACIJP010000004.1"/>
</dbReference>
<dbReference type="EMBL" id="JACIJP010000004">
    <property type="protein sequence ID" value="MBB6124824.1"/>
    <property type="molecule type" value="Genomic_DNA"/>
</dbReference>
<evidence type="ECO:0000256" key="1">
    <source>
        <dbReference type="ARBA" id="ARBA00022603"/>
    </source>
</evidence>
<comment type="caution">
    <text evidence="6">The sequence shown here is derived from an EMBL/GenBank/DDBJ whole genome shotgun (WGS) entry which is preliminary data.</text>
</comment>
<evidence type="ECO:0000313" key="7">
    <source>
        <dbReference type="Proteomes" id="UP000552700"/>
    </source>
</evidence>
<evidence type="ECO:0000256" key="4">
    <source>
        <dbReference type="ARBA" id="ARBA00022756"/>
    </source>
</evidence>
<gene>
    <name evidence="5" type="primary">bioC</name>
    <name evidence="6" type="ORF">FHS92_002577</name>
</gene>
<comment type="catalytic activity">
    <reaction evidence="5">
        <text>malonyl-[ACP] + S-adenosyl-L-methionine = malonyl-[ACP] methyl ester + S-adenosyl-L-homocysteine</text>
        <dbReference type="Rhea" id="RHEA:17105"/>
        <dbReference type="Rhea" id="RHEA-COMP:9623"/>
        <dbReference type="Rhea" id="RHEA-COMP:9954"/>
        <dbReference type="ChEBI" id="CHEBI:57856"/>
        <dbReference type="ChEBI" id="CHEBI:59789"/>
        <dbReference type="ChEBI" id="CHEBI:78449"/>
        <dbReference type="ChEBI" id="CHEBI:78845"/>
        <dbReference type="EC" id="2.1.1.197"/>
    </reaction>
</comment>
<dbReference type="SUPFAM" id="SSF53335">
    <property type="entry name" value="S-adenosyl-L-methionine-dependent methyltransferases"/>
    <property type="match status" value="1"/>
</dbReference>
<evidence type="ECO:0000256" key="2">
    <source>
        <dbReference type="ARBA" id="ARBA00022679"/>
    </source>
</evidence>
<evidence type="ECO:0000256" key="3">
    <source>
        <dbReference type="ARBA" id="ARBA00022691"/>
    </source>
</evidence>
<evidence type="ECO:0000256" key="5">
    <source>
        <dbReference type="HAMAP-Rule" id="MF_00835"/>
    </source>
</evidence>